<dbReference type="CDD" id="cd03443">
    <property type="entry name" value="PaaI_thioesterase"/>
    <property type="match status" value="1"/>
</dbReference>
<proteinExistence type="predicted"/>
<dbReference type="InterPro" id="IPR027961">
    <property type="entry name" value="DUF4442"/>
</dbReference>
<dbReference type="Pfam" id="PF14539">
    <property type="entry name" value="DUF4442"/>
    <property type="match status" value="1"/>
</dbReference>
<dbReference type="RefSeq" id="WP_255913240.1">
    <property type="nucleotide sequence ID" value="NZ_JANFQO010000005.1"/>
</dbReference>
<gene>
    <name evidence="1" type="ORF">NM961_07205</name>
</gene>
<sequence>MASAALSLFRKLGSSAPGRWLYSRLICWRAPYFGSIAPRVDVLESGRCVVRIAHRRRVQNHIGTVHAIALCNMAEMAGGLATDATIPAGMRWIPKGMSVRYLKKANGPMTATALVPPVADPASGQDLHAKVEVRDSAGDVVFDADITMWVSPARRAQAAGD</sequence>
<dbReference type="InterPro" id="IPR029069">
    <property type="entry name" value="HotDog_dom_sf"/>
</dbReference>
<organism evidence="1 2">
    <name type="scientific">Tahibacter harae</name>
    <dbReference type="NCBI Taxonomy" id="2963937"/>
    <lineage>
        <taxon>Bacteria</taxon>
        <taxon>Pseudomonadati</taxon>
        <taxon>Pseudomonadota</taxon>
        <taxon>Gammaproteobacteria</taxon>
        <taxon>Lysobacterales</taxon>
        <taxon>Rhodanobacteraceae</taxon>
        <taxon>Tahibacter</taxon>
    </lineage>
</organism>
<reference evidence="1" key="1">
    <citation type="submission" date="2022-07" db="EMBL/GenBank/DDBJ databases">
        <title>Tahibacter sp., a new gammaproteobacterium isolated from the silt sample collected at pig farm.</title>
        <authorList>
            <person name="Chen H."/>
        </authorList>
    </citation>
    <scope>NUCLEOTIDE SEQUENCE</scope>
    <source>
        <strain evidence="1">P2K</strain>
    </source>
</reference>
<dbReference type="Gene3D" id="3.10.129.10">
    <property type="entry name" value="Hotdog Thioesterase"/>
    <property type="match status" value="1"/>
</dbReference>
<dbReference type="Proteomes" id="UP001165498">
    <property type="component" value="Unassembled WGS sequence"/>
</dbReference>
<dbReference type="EMBL" id="JANFQO010000005">
    <property type="protein sequence ID" value="MCQ4164495.1"/>
    <property type="molecule type" value="Genomic_DNA"/>
</dbReference>
<accession>A0ABT1QQB8</accession>
<evidence type="ECO:0000313" key="2">
    <source>
        <dbReference type="Proteomes" id="UP001165498"/>
    </source>
</evidence>
<dbReference type="SUPFAM" id="SSF54637">
    <property type="entry name" value="Thioesterase/thiol ester dehydrase-isomerase"/>
    <property type="match status" value="1"/>
</dbReference>
<comment type="caution">
    <text evidence="1">The sequence shown here is derived from an EMBL/GenBank/DDBJ whole genome shotgun (WGS) entry which is preliminary data.</text>
</comment>
<name>A0ABT1QQB8_9GAMM</name>
<evidence type="ECO:0000313" key="1">
    <source>
        <dbReference type="EMBL" id="MCQ4164495.1"/>
    </source>
</evidence>
<keyword evidence="2" id="KW-1185">Reference proteome</keyword>
<protein>
    <submittedName>
        <fullName evidence="1">DUF4442 domain-containing protein</fullName>
    </submittedName>
</protein>